<feature type="compositionally biased region" description="Low complexity" evidence="1">
    <location>
        <begin position="366"/>
        <end position="392"/>
    </location>
</feature>
<evidence type="ECO:0000256" key="1">
    <source>
        <dbReference type="SAM" id="MobiDB-lite"/>
    </source>
</evidence>
<comment type="caution">
    <text evidence="2">The sequence shown here is derived from an EMBL/GenBank/DDBJ whole genome shotgun (WGS) entry which is preliminary data.</text>
</comment>
<evidence type="ECO:0000313" key="2">
    <source>
        <dbReference type="EMBL" id="CAI2189768.1"/>
    </source>
</evidence>
<sequence>MSTSKENTSSSVFTSYLRKRSNKSTYRGFLIYCRDEVINLSPVSKEWFYLDDIWSIKFLKEAENLESNEINFDDLKETVNTERSQHKKFLQTFWKGVIKECEKKNQPATEPKKKGKKQRLTELEFLSAIPPTIYYPDLDKSTTTTKSSTARTPSPVKLWNSFLEEVNSYQLDDNIKRYSRPIFKSYDKSYDISNEEDVRGALKNNVFDNLHIITTSRQPIEVFKRISKEDNVIGEPDFIYKRIGKLLLPIEVKTLWVLYLEGDESLHKRYEYDLERKKCEILPANSSREISVVDILRQIFGYLVANQLQYGILTTYNQHWFLRRPKNEPRALYISPTVEIESKDPSIFQCYSYIQHLSRTDTECPSPGETSPSSPSSFSDNESSDNNISSGSDYEESPPSSPSILYDNKSSDNDISSVSDYEETSKESKRTRKQKAIKKRKL</sequence>
<gene>
    <name evidence="2" type="ORF">FWILDA_LOCUS14243</name>
</gene>
<keyword evidence="3" id="KW-1185">Reference proteome</keyword>
<reference evidence="2" key="1">
    <citation type="submission" date="2022-08" db="EMBL/GenBank/DDBJ databases">
        <authorList>
            <person name="Kallberg Y."/>
            <person name="Tangrot J."/>
            <person name="Rosling A."/>
        </authorList>
    </citation>
    <scope>NUCLEOTIDE SEQUENCE</scope>
    <source>
        <strain evidence="2">Wild A</strain>
    </source>
</reference>
<name>A0A9W4T224_9GLOM</name>
<organism evidence="2 3">
    <name type="scientific">Funneliformis geosporum</name>
    <dbReference type="NCBI Taxonomy" id="1117311"/>
    <lineage>
        <taxon>Eukaryota</taxon>
        <taxon>Fungi</taxon>
        <taxon>Fungi incertae sedis</taxon>
        <taxon>Mucoromycota</taxon>
        <taxon>Glomeromycotina</taxon>
        <taxon>Glomeromycetes</taxon>
        <taxon>Glomerales</taxon>
        <taxon>Glomeraceae</taxon>
        <taxon>Funneliformis</taxon>
    </lineage>
</organism>
<dbReference type="OrthoDB" id="2156052at2759"/>
<feature type="region of interest" description="Disordered" evidence="1">
    <location>
        <begin position="361"/>
        <end position="442"/>
    </location>
</feature>
<protein>
    <submittedName>
        <fullName evidence="2">16419_t:CDS:1</fullName>
    </submittedName>
</protein>
<dbReference type="Proteomes" id="UP001153678">
    <property type="component" value="Unassembled WGS sequence"/>
</dbReference>
<feature type="compositionally biased region" description="Basic residues" evidence="1">
    <location>
        <begin position="429"/>
        <end position="442"/>
    </location>
</feature>
<accession>A0A9W4T224</accession>
<proteinExistence type="predicted"/>
<dbReference type="EMBL" id="CAMKVN010006028">
    <property type="protein sequence ID" value="CAI2189768.1"/>
    <property type="molecule type" value="Genomic_DNA"/>
</dbReference>
<evidence type="ECO:0000313" key="3">
    <source>
        <dbReference type="Proteomes" id="UP001153678"/>
    </source>
</evidence>
<dbReference type="AlphaFoldDB" id="A0A9W4T224"/>